<dbReference type="SUPFAM" id="SSF53300">
    <property type="entry name" value="vWA-like"/>
    <property type="match status" value="1"/>
</dbReference>
<evidence type="ECO:0000256" key="1">
    <source>
        <dbReference type="SAM" id="MobiDB-lite"/>
    </source>
</evidence>
<dbReference type="InterPro" id="IPR036465">
    <property type="entry name" value="vWFA_dom_sf"/>
</dbReference>
<organism evidence="4 5">
    <name type="scientific">Aporhodopirellula aestuarii</name>
    <dbReference type="NCBI Taxonomy" id="2950107"/>
    <lineage>
        <taxon>Bacteria</taxon>
        <taxon>Pseudomonadati</taxon>
        <taxon>Planctomycetota</taxon>
        <taxon>Planctomycetia</taxon>
        <taxon>Pirellulales</taxon>
        <taxon>Pirellulaceae</taxon>
        <taxon>Aporhodopirellula</taxon>
    </lineage>
</organism>
<feature type="region of interest" description="Disordered" evidence="1">
    <location>
        <begin position="57"/>
        <end position="110"/>
    </location>
</feature>
<dbReference type="RefSeq" id="WP_250932415.1">
    <property type="nucleotide sequence ID" value="NZ_JAMQBK010000088.1"/>
</dbReference>
<evidence type="ECO:0000313" key="5">
    <source>
        <dbReference type="Proteomes" id="UP001202961"/>
    </source>
</evidence>
<feature type="compositionally biased region" description="Polar residues" evidence="1">
    <location>
        <begin position="87"/>
        <end position="106"/>
    </location>
</feature>
<dbReference type="Gene3D" id="3.40.50.410">
    <property type="entry name" value="von Willebrand factor, type A domain"/>
    <property type="match status" value="1"/>
</dbReference>
<keyword evidence="2" id="KW-0472">Membrane</keyword>
<keyword evidence="2" id="KW-0812">Transmembrane</keyword>
<proteinExistence type="predicted"/>
<reference evidence="4 5" key="1">
    <citation type="journal article" date="2022" name="Syst. Appl. Microbiol.">
        <title>Rhodopirellula aestuarii sp. nov., a novel member of the genus Rhodopirellula isolated from brackish sediments collected in the Tagus River estuary, Portugal.</title>
        <authorList>
            <person name="Vitorino I.R."/>
            <person name="Klimek D."/>
            <person name="Calusinska M."/>
            <person name="Lobo-da-Cunha A."/>
            <person name="Vasconcelos V."/>
            <person name="Lage O.M."/>
        </authorList>
    </citation>
    <scope>NUCLEOTIDE SEQUENCE [LARGE SCALE GENOMIC DNA]</scope>
    <source>
        <strain evidence="4 5">ICT_H3.1</strain>
    </source>
</reference>
<feature type="domain" description="VWFA" evidence="3">
    <location>
        <begin position="322"/>
        <end position="413"/>
    </location>
</feature>
<keyword evidence="5" id="KW-1185">Reference proteome</keyword>
<accession>A0ABT0UBY0</accession>
<dbReference type="InterPro" id="IPR002035">
    <property type="entry name" value="VWF_A"/>
</dbReference>
<evidence type="ECO:0000259" key="3">
    <source>
        <dbReference type="Pfam" id="PF13519"/>
    </source>
</evidence>
<gene>
    <name evidence="4" type="ORF">NB063_28220</name>
</gene>
<evidence type="ECO:0000313" key="4">
    <source>
        <dbReference type="EMBL" id="MCM2374524.1"/>
    </source>
</evidence>
<keyword evidence="2" id="KW-1133">Transmembrane helix</keyword>
<protein>
    <submittedName>
        <fullName evidence="4">VWA domain-containing protein</fullName>
    </submittedName>
</protein>
<evidence type="ECO:0000256" key="2">
    <source>
        <dbReference type="SAM" id="Phobius"/>
    </source>
</evidence>
<comment type="caution">
    <text evidence="4">The sequence shown here is derived from an EMBL/GenBank/DDBJ whole genome shotgun (WGS) entry which is preliminary data.</text>
</comment>
<sequence length="505" mass="55958">MSSPQSRSRFVSVSNGIEFLLIPRSELPKAEANGYYRPESRGLMILEKDGRLFEVPVEKGGTAEHQGYRDVLSRERRKSNPAKEITSPDTTSNSPVPTLKAPTTDSAVEVDNATPPKIEQPKAQPQPAESPQPQTIAPLSMVAAIERSEREAEELRLEQQRQIEEQTGWRKEWLRFQFWFAERRDAYLRQLGTNSISVLIHVAIVLMLASFYLVNPEKQKFVIVAAPSSSDNVVEEFTIETEPIEITEPTEEPEADSAPVEEVVPDVTETATTPDFLSAVNFASIKPPTTPAKASTTPGTGIASVKGKPTFFGSKFAAINNVFVIDNSNSMTRGRFETALIQLMLTVNQLTPKQRFYVIFYSDTAYGMMHPNTVPNLVAATPRNKALLANWLDTVPLCLRTNGKKAIQIALDLKPDVIYVLGDGAFTDGAAQYFASRPNPNIVIHTRGMEVQKKDAAQFELLATSHKGNYRDVGVMPEGAAMAQRYPRPRNSTRGPIWGIMLKPK</sequence>
<name>A0ABT0UBY0_9BACT</name>
<dbReference type="EMBL" id="JAMQBK010000088">
    <property type="protein sequence ID" value="MCM2374524.1"/>
    <property type="molecule type" value="Genomic_DNA"/>
</dbReference>
<feature type="transmembrane region" description="Helical" evidence="2">
    <location>
        <begin position="191"/>
        <end position="214"/>
    </location>
</feature>
<dbReference type="Pfam" id="PF13519">
    <property type="entry name" value="VWA_2"/>
    <property type="match status" value="1"/>
</dbReference>
<dbReference type="CDD" id="cd00198">
    <property type="entry name" value="vWFA"/>
    <property type="match status" value="1"/>
</dbReference>
<dbReference type="Proteomes" id="UP001202961">
    <property type="component" value="Unassembled WGS sequence"/>
</dbReference>